<sequence length="451" mass="50748">MKKLYTLFLAALMGVGAATAQTNPDRVLIWHKGNSQPQSLLAERVDSITFMQKEGRVATDIEIHSITLDSLIVSLTPTEQCFRFKLMCLPEVLANRLTDDAALANYIDQKTDVSYTEAFKNGILKDPSLEPDTKYVMVTLGFDNWNTACSVARAPFQMPKRPLVGSPKVETDIVNTTHTEFTIDFYPNEDVAGFAAVAGGKGEMQKQYEQFAPMFGFKNFGQMVEMWGFKGGNESVGNTWNRMDPGTEYEVFVQAWDSNHTYAPCDTITVKTLGYGGEGVAEINVELGTYYLGEWPSEEDPNQTVLLPTQPIKYIPNDQTARYRTNVVLDSVFNKDPEGFKKDLAMDPPMPTVGWYQYEAFENEYLINPNTKFVVLTAPRNSLGTWSEVKVERFTTPAEPQSEAKPAATPMFFKSELIKSREIKNKTIYIEAGKVPNFNFYQQKKGLTLTR</sequence>
<evidence type="ECO:0000313" key="1">
    <source>
        <dbReference type="EMBL" id="EJX00119.1"/>
    </source>
</evidence>
<protein>
    <submittedName>
        <fullName evidence="1">Fibronectin type III domain protein</fullName>
    </submittedName>
</protein>
<accession>J9FZX1</accession>
<proteinExistence type="predicted"/>
<reference evidence="1" key="1">
    <citation type="journal article" date="2012" name="PLoS ONE">
        <title>Gene sets for utilization of primary and secondary nutrition supplies in the distal gut of endangered iberian lynx.</title>
        <authorList>
            <person name="Alcaide M."/>
            <person name="Messina E."/>
            <person name="Richter M."/>
            <person name="Bargiela R."/>
            <person name="Peplies J."/>
            <person name="Huws S.A."/>
            <person name="Newbold C.J."/>
            <person name="Golyshin P.N."/>
            <person name="Simon M.A."/>
            <person name="Lopez G."/>
            <person name="Yakimov M.M."/>
            <person name="Ferrer M."/>
        </authorList>
    </citation>
    <scope>NUCLEOTIDE SEQUENCE</scope>
</reference>
<dbReference type="AlphaFoldDB" id="J9FZX1"/>
<gene>
    <name evidence="1" type="ORF">EVA_11773</name>
</gene>
<comment type="caution">
    <text evidence="1">The sequence shown here is derived from an EMBL/GenBank/DDBJ whole genome shotgun (WGS) entry which is preliminary data.</text>
</comment>
<dbReference type="EMBL" id="AMCI01003523">
    <property type="protein sequence ID" value="EJX00119.1"/>
    <property type="molecule type" value="Genomic_DNA"/>
</dbReference>
<organism evidence="1">
    <name type="scientific">gut metagenome</name>
    <dbReference type="NCBI Taxonomy" id="749906"/>
    <lineage>
        <taxon>unclassified sequences</taxon>
        <taxon>metagenomes</taxon>
        <taxon>organismal metagenomes</taxon>
    </lineage>
</organism>
<name>J9FZX1_9ZZZZ</name>